<dbReference type="PANTHER" id="PTHR18929">
    <property type="entry name" value="PROTEIN DISULFIDE ISOMERASE"/>
    <property type="match status" value="1"/>
</dbReference>
<dbReference type="GO" id="GO:0003756">
    <property type="term" value="F:protein disulfide isomerase activity"/>
    <property type="evidence" value="ECO:0007669"/>
    <property type="project" value="TreeGrafter"/>
</dbReference>
<accession>A0A2U1M8F9</accession>
<dbReference type="Gene3D" id="3.40.30.10">
    <property type="entry name" value="Glutaredoxin"/>
    <property type="match status" value="3"/>
</dbReference>
<dbReference type="GO" id="GO:0005783">
    <property type="term" value="C:endoplasmic reticulum"/>
    <property type="evidence" value="ECO:0007669"/>
    <property type="project" value="TreeGrafter"/>
</dbReference>
<dbReference type="Proteomes" id="UP000245207">
    <property type="component" value="Unassembled WGS sequence"/>
</dbReference>
<dbReference type="SUPFAM" id="SSF52833">
    <property type="entry name" value="Thioredoxin-like"/>
    <property type="match status" value="3"/>
</dbReference>
<evidence type="ECO:0000259" key="2">
    <source>
        <dbReference type="PROSITE" id="PS51352"/>
    </source>
</evidence>
<dbReference type="OrthoDB" id="427280at2759"/>
<gene>
    <name evidence="3" type="ORF">CTI12_AA406800</name>
</gene>
<dbReference type="CDD" id="cd02982">
    <property type="entry name" value="PDI_b'_family"/>
    <property type="match status" value="1"/>
</dbReference>
<protein>
    <submittedName>
        <fullName evidence="3">PDI-like 1-5</fullName>
    </submittedName>
</protein>
<keyword evidence="4" id="KW-1185">Reference proteome</keyword>
<dbReference type="PANTHER" id="PTHR18929:SF189">
    <property type="entry name" value="PROTEIN DISULFIDE ISOMERASE-LIKE 1-5-RELATED"/>
    <property type="match status" value="1"/>
</dbReference>
<evidence type="ECO:0000256" key="1">
    <source>
        <dbReference type="ARBA" id="ARBA00006347"/>
    </source>
</evidence>
<comment type="caution">
    <text evidence="3">The sequence shown here is derived from an EMBL/GenBank/DDBJ whole genome shotgun (WGS) entry which is preliminary data.</text>
</comment>
<name>A0A2U1M8F9_ARTAN</name>
<evidence type="ECO:0000313" key="3">
    <source>
        <dbReference type="EMBL" id="PWA57545.1"/>
    </source>
</evidence>
<reference evidence="3 4" key="1">
    <citation type="journal article" date="2018" name="Mol. Plant">
        <title>The genome of Artemisia annua provides insight into the evolution of Asteraceae family and artemisinin biosynthesis.</title>
        <authorList>
            <person name="Shen Q."/>
            <person name="Zhang L."/>
            <person name="Liao Z."/>
            <person name="Wang S."/>
            <person name="Yan T."/>
            <person name="Shi P."/>
            <person name="Liu M."/>
            <person name="Fu X."/>
            <person name="Pan Q."/>
            <person name="Wang Y."/>
            <person name="Lv Z."/>
            <person name="Lu X."/>
            <person name="Zhang F."/>
            <person name="Jiang W."/>
            <person name="Ma Y."/>
            <person name="Chen M."/>
            <person name="Hao X."/>
            <person name="Li L."/>
            <person name="Tang Y."/>
            <person name="Lv G."/>
            <person name="Zhou Y."/>
            <person name="Sun X."/>
            <person name="Brodelius P.E."/>
            <person name="Rose J.K.C."/>
            <person name="Tang K."/>
        </authorList>
    </citation>
    <scope>NUCLEOTIDE SEQUENCE [LARGE SCALE GENOMIC DNA]</scope>
    <source>
        <strain evidence="4">cv. Huhao1</strain>
        <tissue evidence="3">Leaf</tissue>
    </source>
</reference>
<dbReference type="Pfam" id="PF00085">
    <property type="entry name" value="Thioredoxin"/>
    <property type="match status" value="1"/>
</dbReference>
<dbReference type="InterPro" id="IPR036249">
    <property type="entry name" value="Thioredoxin-like_sf"/>
</dbReference>
<sequence>MSVLCISFRIDYPDYPKAGLFCPRGDRCWEEIVIWVRKKTGTPIVRINCVDEANIFLHKHTMFAVGLFDKFEGPDYEEFVKAATTDNEIQFVETCNPEIANILFPDDKSSKPFLGIVKKNAFEKEKILQFLSDNKFPLVPFLTEVNSVKVYACEKPQIYVFAEADNFKKLLEPFQDVARKFKSKIMFVFVDIKDNNLAKPLLTLFGLENSEATLVIAFDYKTGAEFLLESDPTPARIEEFGMGLLKGNLPLFYKSQAIPDNKDADILTVVGKTFDDLVLSSSKNILLEIHTPWCLNCETTTKQVEKLAKHFKGLEDLVFARIDASVNEHPKLEVDDYPTLLFYPISNKSNPITLPTKSSSKDLAKLINKHLKEQAHDEQHVAKEEL</sequence>
<comment type="similarity">
    <text evidence="1">Belongs to the protein disulfide isomerase family.</text>
</comment>
<evidence type="ECO:0000313" key="4">
    <source>
        <dbReference type="Proteomes" id="UP000245207"/>
    </source>
</evidence>
<dbReference type="GO" id="GO:0006457">
    <property type="term" value="P:protein folding"/>
    <property type="evidence" value="ECO:0007669"/>
    <property type="project" value="TreeGrafter"/>
</dbReference>
<dbReference type="Pfam" id="PF13848">
    <property type="entry name" value="Thioredoxin_6"/>
    <property type="match status" value="1"/>
</dbReference>
<dbReference type="STRING" id="35608.A0A2U1M8F9"/>
<dbReference type="AlphaFoldDB" id="A0A2U1M8F9"/>
<dbReference type="PROSITE" id="PS51352">
    <property type="entry name" value="THIOREDOXIN_2"/>
    <property type="match status" value="1"/>
</dbReference>
<proteinExistence type="inferred from homology"/>
<organism evidence="3 4">
    <name type="scientific">Artemisia annua</name>
    <name type="common">Sweet wormwood</name>
    <dbReference type="NCBI Taxonomy" id="35608"/>
    <lineage>
        <taxon>Eukaryota</taxon>
        <taxon>Viridiplantae</taxon>
        <taxon>Streptophyta</taxon>
        <taxon>Embryophyta</taxon>
        <taxon>Tracheophyta</taxon>
        <taxon>Spermatophyta</taxon>
        <taxon>Magnoliopsida</taxon>
        <taxon>eudicotyledons</taxon>
        <taxon>Gunneridae</taxon>
        <taxon>Pentapetalae</taxon>
        <taxon>asterids</taxon>
        <taxon>campanulids</taxon>
        <taxon>Asterales</taxon>
        <taxon>Asteraceae</taxon>
        <taxon>Asteroideae</taxon>
        <taxon>Anthemideae</taxon>
        <taxon>Artemisiinae</taxon>
        <taxon>Artemisia</taxon>
    </lineage>
</organism>
<dbReference type="InterPro" id="IPR013766">
    <property type="entry name" value="Thioredoxin_domain"/>
</dbReference>
<dbReference type="EMBL" id="PKPP01006135">
    <property type="protein sequence ID" value="PWA57545.1"/>
    <property type="molecule type" value="Genomic_DNA"/>
</dbReference>
<feature type="domain" description="Thioredoxin" evidence="2">
    <location>
        <begin position="243"/>
        <end position="372"/>
    </location>
</feature>
<dbReference type="FunFam" id="3.40.30.10:FF:000204">
    <property type="entry name" value="Protein disulfide isomerase-like 1-6"/>
    <property type="match status" value="1"/>
</dbReference>
<dbReference type="GO" id="GO:0034976">
    <property type="term" value="P:response to endoplasmic reticulum stress"/>
    <property type="evidence" value="ECO:0007669"/>
    <property type="project" value="TreeGrafter"/>
</dbReference>
<dbReference type="CDD" id="cd02981">
    <property type="entry name" value="PDI_b_family"/>
    <property type="match status" value="1"/>
</dbReference>